<dbReference type="PANTHER" id="PTHR35339:SF3">
    <property type="entry name" value="DUF2264 DOMAIN-CONTAINING PROTEIN"/>
    <property type="match status" value="1"/>
</dbReference>
<reference evidence="2 3" key="1">
    <citation type="submission" date="2019-02" db="EMBL/GenBank/DDBJ databases">
        <title>Genomic Encyclopedia of Type Strains, Phase IV (KMG-IV): sequencing the most valuable type-strain genomes for metagenomic binning, comparative biology and taxonomic classification.</title>
        <authorList>
            <person name="Goeker M."/>
        </authorList>
    </citation>
    <scope>NUCLEOTIDE SEQUENCE [LARGE SCALE GENOMIC DNA]</scope>
    <source>
        <strain evidence="2 3">DSM 29486</strain>
    </source>
</reference>
<comment type="caution">
    <text evidence="2">The sequence shown here is derived from an EMBL/GenBank/DDBJ whole genome shotgun (WGS) entry which is preliminary data.</text>
</comment>
<dbReference type="AlphaFoldDB" id="A0A4Q7P2J1"/>
<protein>
    <recommendedName>
        <fullName evidence="1">DUF2264 domain-containing protein</fullName>
    </recommendedName>
</protein>
<feature type="domain" description="DUF2264" evidence="1">
    <location>
        <begin position="6"/>
        <end position="362"/>
    </location>
</feature>
<name>A0A4Q7P2J1_9FIRM</name>
<dbReference type="RefSeq" id="WP_130435748.1">
    <property type="nucleotide sequence ID" value="NZ_SGXF01000005.1"/>
</dbReference>
<dbReference type="OrthoDB" id="9813465at2"/>
<dbReference type="EMBL" id="SGXF01000005">
    <property type="protein sequence ID" value="RZS94116.1"/>
    <property type="molecule type" value="Genomic_DNA"/>
</dbReference>
<accession>A0A4Q7P2J1</accession>
<proteinExistence type="predicted"/>
<dbReference type="Proteomes" id="UP000292927">
    <property type="component" value="Unassembled WGS sequence"/>
</dbReference>
<dbReference type="PIRSF" id="PIRSF014753">
    <property type="entry name" value="UCP014753"/>
    <property type="match status" value="1"/>
</dbReference>
<dbReference type="InterPro" id="IPR016624">
    <property type="entry name" value="UCP014753"/>
</dbReference>
<dbReference type="Pfam" id="PF10022">
    <property type="entry name" value="DUF2264"/>
    <property type="match status" value="1"/>
</dbReference>
<dbReference type="InterPro" id="IPR049349">
    <property type="entry name" value="DUF2264_N"/>
</dbReference>
<dbReference type="PANTHER" id="PTHR35339">
    <property type="entry name" value="LINALOOL DEHYDRATASE_ISOMERASE DOMAIN-CONTAINING PROTEIN"/>
    <property type="match status" value="1"/>
</dbReference>
<sequence>MTGKEQRKVWVDAMTRIARPVLDNLSRRKLHSTLPLDFHAERSEFAMLEAFGRTLCGIAPWLEAEGLEGEEKELQHEFAGMALKALDAATDPQSPDFMVFDHGGQPLVDAAFLSHALVRAPKTLIGGLDQRVKDNLVRALRSSRKITPGPSNWIFFSAMVEAALFRLGAQDYDMLRVSYAARAFMDWYQGDGLYGDGAAFHWDYYNSFVIQPMYVDVLNTFAPLSEELAQLQPAVAARAARYSSILERLIGADGTYPIIGRSICYRFGAFQLLSQAALQHFLEPEVTPAQVRCALTAVICRIMSADNMFDGKGWLLPGVFGCQPGLAETYINRGSLYLCSAVFLPLGLNPEDPFWNSPETDWTAKKIWNGADLPADHAISV</sequence>
<evidence type="ECO:0000313" key="3">
    <source>
        <dbReference type="Proteomes" id="UP000292927"/>
    </source>
</evidence>
<evidence type="ECO:0000313" key="2">
    <source>
        <dbReference type="EMBL" id="RZS94116.1"/>
    </source>
</evidence>
<evidence type="ECO:0000259" key="1">
    <source>
        <dbReference type="Pfam" id="PF10022"/>
    </source>
</evidence>
<keyword evidence="3" id="KW-1185">Reference proteome</keyword>
<organism evidence="2 3">
    <name type="scientific">Cuneatibacter caecimuris</name>
    <dbReference type="NCBI Taxonomy" id="1796618"/>
    <lineage>
        <taxon>Bacteria</taxon>
        <taxon>Bacillati</taxon>
        <taxon>Bacillota</taxon>
        <taxon>Clostridia</taxon>
        <taxon>Lachnospirales</taxon>
        <taxon>Lachnospiraceae</taxon>
        <taxon>Cuneatibacter</taxon>
    </lineage>
</organism>
<gene>
    <name evidence="2" type="ORF">EV209_2483</name>
</gene>